<feature type="compositionally biased region" description="Polar residues" evidence="1">
    <location>
        <begin position="381"/>
        <end position="396"/>
    </location>
</feature>
<dbReference type="Proteomes" id="UP000054845">
    <property type="component" value="Unassembled WGS sequence"/>
</dbReference>
<feature type="compositionally biased region" description="Gly residues" evidence="1">
    <location>
        <begin position="25"/>
        <end position="38"/>
    </location>
</feature>
<feature type="region of interest" description="Disordered" evidence="1">
    <location>
        <begin position="321"/>
        <end position="396"/>
    </location>
</feature>
<evidence type="ECO:0000313" key="2">
    <source>
        <dbReference type="EMBL" id="CEH16312.1"/>
    </source>
</evidence>
<feature type="region of interest" description="Disordered" evidence="1">
    <location>
        <begin position="1"/>
        <end position="72"/>
    </location>
</feature>
<proteinExistence type="predicted"/>
<accession>A0A0P1BIV2</accession>
<feature type="compositionally biased region" description="Low complexity" evidence="1">
    <location>
        <begin position="264"/>
        <end position="287"/>
    </location>
</feature>
<feature type="compositionally biased region" description="Acidic residues" evidence="1">
    <location>
        <begin position="581"/>
        <end position="591"/>
    </location>
</feature>
<feature type="compositionally biased region" description="Low complexity" evidence="1">
    <location>
        <begin position="56"/>
        <end position="71"/>
    </location>
</feature>
<feature type="region of interest" description="Disordered" evidence="1">
    <location>
        <begin position="534"/>
        <end position="553"/>
    </location>
</feature>
<feature type="compositionally biased region" description="Basic and acidic residues" evidence="1">
    <location>
        <begin position="329"/>
        <end position="340"/>
    </location>
</feature>
<feature type="compositionally biased region" description="Low complexity" evidence="1">
    <location>
        <begin position="507"/>
        <end position="521"/>
    </location>
</feature>
<feature type="region of interest" description="Disordered" evidence="1">
    <location>
        <begin position="223"/>
        <end position="307"/>
    </location>
</feature>
<feature type="region of interest" description="Disordered" evidence="1">
    <location>
        <begin position="507"/>
        <end position="526"/>
    </location>
</feature>
<dbReference type="STRING" id="401625.A0A0P1BIV2"/>
<evidence type="ECO:0000313" key="3">
    <source>
        <dbReference type="Proteomes" id="UP000054845"/>
    </source>
</evidence>
<dbReference type="OrthoDB" id="185618at2759"/>
<evidence type="ECO:0000256" key="1">
    <source>
        <dbReference type="SAM" id="MobiDB-lite"/>
    </source>
</evidence>
<reference evidence="3" key="1">
    <citation type="submission" date="2014-09" db="EMBL/GenBank/DDBJ databases">
        <authorList>
            <person name="Sharma Rahul"/>
            <person name="Thines Marco"/>
        </authorList>
    </citation>
    <scope>NUCLEOTIDE SEQUENCE [LARGE SCALE GENOMIC DNA]</scope>
</reference>
<dbReference type="AlphaFoldDB" id="A0A0P1BIV2"/>
<protein>
    <submittedName>
        <fullName evidence="2">Uncharacterized protein</fullName>
    </submittedName>
</protein>
<feature type="region of interest" description="Disordered" evidence="1">
    <location>
        <begin position="564"/>
        <end position="591"/>
    </location>
</feature>
<keyword evidence="3" id="KW-1185">Reference proteome</keyword>
<sequence>MKRAAAFQLTSGSGDGDESEEGQNGSAGGAGALQGSGAGRVIKGMPRRKGSGAPGGASSASIAAASSSAPGRTPFSFGTAAPPASNASFVQSNAVGASNGIASAPATPATLFSFGSSSTSSATPQVTSSTSRQSSAESYYLKLRGLNHSLSSALEGVLKADPFADLTHILTELARDYKRHRSSADALSGPSATAAISSATSSTSPAVPSSPIVSNPATPFVSPRQANTLVGPPKAPTTPFTFGGVPAGSSSTTSTADLKPTLLPGQPTFSSPSGGFSFAGKSFGAPAQGDAQASEGAVKTPSNSSTNASSFVFAPAAAAKEVSTTVTKGDGDVSRAEGSRAEGATSTTRIQPAASPFFGFGQAHSGSAKGAATPHSKSAAGGSNVQNTSSDKPISFGNFNKSGMFGSGSSSTPATHDSATEDAAIKPIFAFGSAPAAISTPTSSATFGSGSVSTTNPVSTPFSFGAKAANAAESASGSSASKPAAASPFGFGSASGSSSSNNLRFSFGSSSASSTDPSKISTNAAPNAGASKSTFSFGASSSPSAGGTGYAATGNTKPGGFQFAFGKPLAFGGSEQGSADKEDDNDKADDK</sequence>
<feature type="region of interest" description="Disordered" evidence="1">
    <location>
        <begin position="115"/>
        <end position="134"/>
    </location>
</feature>
<dbReference type="EMBL" id="CCYA01000278">
    <property type="protein sequence ID" value="CEH16312.1"/>
    <property type="molecule type" value="Genomic_DNA"/>
</dbReference>
<organism evidence="2 3">
    <name type="scientific">Ceraceosorus bombacis</name>
    <dbReference type="NCBI Taxonomy" id="401625"/>
    <lineage>
        <taxon>Eukaryota</taxon>
        <taxon>Fungi</taxon>
        <taxon>Dikarya</taxon>
        <taxon>Basidiomycota</taxon>
        <taxon>Ustilaginomycotina</taxon>
        <taxon>Exobasidiomycetes</taxon>
        <taxon>Ceraceosorales</taxon>
        <taxon>Ceraceosoraceae</taxon>
        <taxon>Ceraceosorus</taxon>
    </lineage>
</organism>
<name>A0A0P1BIV2_9BASI</name>